<dbReference type="Proteomes" id="UP000283569">
    <property type="component" value="Unassembled WGS sequence"/>
</dbReference>
<proteinExistence type="predicted"/>
<name>A0A420T3L6_GIBIN</name>
<organism evidence="1 2">
    <name type="scientific">Gibberella intermedia</name>
    <name type="common">Bulb rot disease fungus</name>
    <name type="synonym">Fusarium proliferatum</name>
    <dbReference type="NCBI Taxonomy" id="948311"/>
    <lineage>
        <taxon>Eukaryota</taxon>
        <taxon>Fungi</taxon>
        <taxon>Dikarya</taxon>
        <taxon>Ascomycota</taxon>
        <taxon>Pezizomycotina</taxon>
        <taxon>Sordariomycetes</taxon>
        <taxon>Hypocreomycetidae</taxon>
        <taxon>Hypocreales</taxon>
        <taxon>Nectriaceae</taxon>
        <taxon>Fusarium</taxon>
        <taxon>Fusarium fujikuroi species complex</taxon>
    </lineage>
</organism>
<dbReference type="EMBL" id="MRDB01000029">
    <property type="protein sequence ID" value="RKL36176.1"/>
    <property type="molecule type" value="Genomic_DNA"/>
</dbReference>
<gene>
    <name evidence="1" type="ORF">BFJ72_g8305</name>
</gene>
<accession>A0A420T3L6</accession>
<comment type="caution">
    <text evidence="1">The sequence shown here is derived from an EMBL/GenBank/DDBJ whole genome shotgun (WGS) entry which is preliminary data.</text>
</comment>
<evidence type="ECO:0000313" key="2">
    <source>
        <dbReference type="Proteomes" id="UP000283569"/>
    </source>
</evidence>
<reference evidence="1 2" key="1">
    <citation type="journal article" date="2018" name="Sci. Rep.">
        <title>Characterisation of pathogen-specific regions and novel effector candidates in Fusarium oxysporum f. sp. cepae.</title>
        <authorList>
            <person name="Armitage A.D."/>
            <person name="Taylor A."/>
            <person name="Sobczyk M.K."/>
            <person name="Baxter L."/>
            <person name="Greenfield B.P."/>
            <person name="Bates H.J."/>
            <person name="Wilson F."/>
            <person name="Jackson A.C."/>
            <person name="Ott S."/>
            <person name="Harrison R.J."/>
            <person name="Clarkson J.P."/>
        </authorList>
    </citation>
    <scope>NUCLEOTIDE SEQUENCE [LARGE SCALE GENOMIC DNA]</scope>
    <source>
        <strain evidence="1 2">Fp_A8</strain>
    </source>
</reference>
<evidence type="ECO:0000313" key="1">
    <source>
        <dbReference type="EMBL" id="RKL36176.1"/>
    </source>
</evidence>
<sequence length="36" mass="4321">MYMSIPSHENIDIERCWLVKHHLPNLGKSVDHELDY</sequence>
<protein>
    <submittedName>
        <fullName evidence="1">Uncharacterized protein</fullName>
    </submittedName>
</protein>
<dbReference type="AlphaFoldDB" id="A0A420T3L6"/>